<dbReference type="GO" id="GO:0006826">
    <property type="term" value="P:iron ion transport"/>
    <property type="evidence" value="ECO:0007669"/>
    <property type="project" value="UniProtKB-KW"/>
</dbReference>
<keyword evidence="12" id="KW-1185">Reference proteome</keyword>
<keyword evidence="6 11" id="KW-0067">ATP-binding</keyword>
<evidence type="ECO:0000256" key="5">
    <source>
        <dbReference type="ARBA" id="ARBA00022741"/>
    </source>
</evidence>
<dbReference type="InterPro" id="IPR003593">
    <property type="entry name" value="AAA+_ATPase"/>
</dbReference>
<comment type="caution">
    <text evidence="11">The sequence shown here is derived from an EMBL/GenBank/DDBJ whole genome shotgun (WGS) entry which is preliminary data.</text>
</comment>
<dbReference type="CDD" id="cd03214">
    <property type="entry name" value="ABC_Iron-Siderophores_B12_Hemin"/>
    <property type="match status" value="1"/>
</dbReference>
<keyword evidence="7" id="KW-0408">Iron</keyword>
<evidence type="ECO:0000256" key="3">
    <source>
        <dbReference type="ARBA" id="ARBA00022475"/>
    </source>
</evidence>
<evidence type="ECO:0000256" key="9">
    <source>
        <dbReference type="ARBA" id="ARBA00023136"/>
    </source>
</evidence>
<keyword evidence="8" id="KW-0406">Ion transport</keyword>
<dbReference type="InterPro" id="IPR051535">
    <property type="entry name" value="Siderophore_ABC-ATPase"/>
</dbReference>
<organism evidence="11 12">
    <name type="scientific">Paenibacillus agaridevorans</name>
    <dbReference type="NCBI Taxonomy" id="171404"/>
    <lineage>
        <taxon>Bacteria</taxon>
        <taxon>Bacillati</taxon>
        <taxon>Bacillota</taxon>
        <taxon>Bacilli</taxon>
        <taxon>Bacillales</taxon>
        <taxon>Paenibacillaceae</taxon>
        <taxon>Paenibacillus</taxon>
    </lineage>
</organism>
<evidence type="ECO:0000313" key="11">
    <source>
        <dbReference type="EMBL" id="GBG07313.1"/>
    </source>
</evidence>
<evidence type="ECO:0000256" key="7">
    <source>
        <dbReference type="ARBA" id="ARBA00023004"/>
    </source>
</evidence>
<dbReference type="PROSITE" id="PS00211">
    <property type="entry name" value="ABC_TRANSPORTER_1"/>
    <property type="match status" value="1"/>
</dbReference>
<evidence type="ECO:0000256" key="6">
    <source>
        <dbReference type="ARBA" id="ARBA00022840"/>
    </source>
</evidence>
<proteinExistence type="predicted"/>
<name>A0A2R5EU46_9BACL</name>
<dbReference type="GO" id="GO:0005524">
    <property type="term" value="F:ATP binding"/>
    <property type="evidence" value="ECO:0007669"/>
    <property type="project" value="UniProtKB-KW"/>
</dbReference>
<keyword evidence="5" id="KW-0547">Nucleotide-binding</keyword>
<keyword evidence="2" id="KW-0813">Transport</keyword>
<dbReference type="FunFam" id="3.40.50.300:FF:000134">
    <property type="entry name" value="Iron-enterobactin ABC transporter ATP-binding protein"/>
    <property type="match status" value="1"/>
</dbReference>
<comment type="subcellular location">
    <subcellularLocation>
        <location evidence="1">Cell membrane</location>
        <topology evidence="1">Peripheral membrane protein</topology>
    </subcellularLocation>
</comment>
<dbReference type="PANTHER" id="PTHR42771">
    <property type="entry name" value="IRON(3+)-HYDROXAMATE IMPORT ATP-BINDING PROTEIN FHUC"/>
    <property type="match status" value="1"/>
</dbReference>
<dbReference type="RefSeq" id="WP_108992392.1">
    <property type="nucleotide sequence ID" value="NZ_BDQX01000089.1"/>
</dbReference>
<dbReference type="SMART" id="SM00382">
    <property type="entry name" value="AAA"/>
    <property type="match status" value="1"/>
</dbReference>
<dbReference type="AlphaFoldDB" id="A0A2R5EU46"/>
<keyword evidence="4" id="KW-0410">Iron transport</keyword>
<accession>A0A2R5EU46</accession>
<protein>
    <submittedName>
        <fullName evidence="11">Iron ABC transporter ATP-binding protein</fullName>
    </submittedName>
</protein>
<dbReference type="GO" id="GO:0005886">
    <property type="term" value="C:plasma membrane"/>
    <property type="evidence" value="ECO:0007669"/>
    <property type="project" value="UniProtKB-SubCell"/>
</dbReference>
<dbReference type="PROSITE" id="PS50893">
    <property type="entry name" value="ABC_TRANSPORTER_2"/>
    <property type="match status" value="1"/>
</dbReference>
<dbReference type="SUPFAM" id="SSF52540">
    <property type="entry name" value="P-loop containing nucleoside triphosphate hydrolases"/>
    <property type="match status" value="1"/>
</dbReference>
<dbReference type="EMBL" id="BDQX01000089">
    <property type="protein sequence ID" value="GBG07313.1"/>
    <property type="molecule type" value="Genomic_DNA"/>
</dbReference>
<dbReference type="InterPro" id="IPR017871">
    <property type="entry name" value="ABC_transporter-like_CS"/>
</dbReference>
<gene>
    <name evidence="11" type="ORF">PAT3040_01861</name>
</gene>
<reference evidence="11 12" key="1">
    <citation type="submission" date="2017-08" db="EMBL/GenBank/DDBJ databases">
        <title>Substantial Increase in Enzyme Production by Combined Drug-Resistance Mutations in Paenibacillus agaridevorans.</title>
        <authorList>
            <person name="Tanaka Y."/>
            <person name="Funane K."/>
            <person name="Hosaka T."/>
            <person name="Shiwa Y."/>
            <person name="Fujita N."/>
            <person name="Miyazaki T."/>
            <person name="Yoshikawa H."/>
            <person name="Murakami K."/>
            <person name="Kasahara K."/>
            <person name="Inaoka T."/>
            <person name="Hiraga Y."/>
            <person name="Ochi K."/>
        </authorList>
    </citation>
    <scope>NUCLEOTIDE SEQUENCE [LARGE SCALE GENOMIC DNA]</scope>
    <source>
        <strain evidence="11 12">T-3040</strain>
    </source>
</reference>
<dbReference type="InterPro" id="IPR003439">
    <property type="entry name" value="ABC_transporter-like_ATP-bd"/>
</dbReference>
<dbReference type="Gene3D" id="3.40.50.300">
    <property type="entry name" value="P-loop containing nucleotide triphosphate hydrolases"/>
    <property type="match status" value="1"/>
</dbReference>
<dbReference type="Pfam" id="PF00005">
    <property type="entry name" value="ABC_tran"/>
    <property type="match status" value="1"/>
</dbReference>
<dbReference type="Proteomes" id="UP000245202">
    <property type="component" value="Unassembled WGS sequence"/>
</dbReference>
<sequence length="261" mass="29073">MDIKQLQFHYKNSGAIIRSLSTSISAGKVTTILGPNGSGKSTLLSLLAKNLAPTAGQVIVNGRDLQQFSQKELARQLAVVHQQNEAPFDLTVEKLVEFGRLPYRHMFSFDNKEDAEAVEWAMACTGLTSLKSKKLIELSGGQKQRAWIAMALAQKTNLLFLDEPTTYLDVYYQIELLELVRSLNEQLGLTIVMVLHDVNQAVRYSDELKVMKEGQIVAEGEPKQIMTRELMLRVYDVQAVIREDAEAGFYVIPVASTTPLG</sequence>
<evidence type="ECO:0000259" key="10">
    <source>
        <dbReference type="PROSITE" id="PS50893"/>
    </source>
</evidence>
<evidence type="ECO:0000256" key="4">
    <source>
        <dbReference type="ARBA" id="ARBA00022496"/>
    </source>
</evidence>
<keyword evidence="9" id="KW-0472">Membrane</keyword>
<dbReference type="PANTHER" id="PTHR42771:SF10">
    <property type="entry name" value="FERRICHROME TRANSPORT ATP-BINDING PROTEIN FHUC"/>
    <property type="match status" value="1"/>
</dbReference>
<dbReference type="GO" id="GO:0016887">
    <property type="term" value="F:ATP hydrolysis activity"/>
    <property type="evidence" value="ECO:0007669"/>
    <property type="project" value="InterPro"/>
</dbReference>
<evidence type="ECO:0000256" key="2">
    <source>
        <dbReference type="ARBA" id="ARBA00022448"/>
    </source>
</evidence>
<keyword evidence="3" id="KW-1003">Cell membrane</keyword>
<evidence type="ECO:0000313" key="12">
    <source>
        <dbReference type="Proteomes" id="UP000245202"/>
    </source>
</evidence>
<evidence type="ECO:0000256" key="8">
    <source>
        <dbReference type="ARBA" id="ARBA00023065"/>
    </source>
</evidence>
<evidence type="ECO:0000256" key="1">
    <source>
        <dbReference type="ARBA" id="ARBA00004202"/>
    </source>
</evidence>
<dbReference type="InterPro" id="IPR027417">
    <property type="entry name" value="P-loop_NTPase"/>
</dbReference>
<feature type="domain" description="ABC transporter" evidence="10">
    <location>
        <begin position="1"/>
        <end position="238"/>
    </location>
</feature>